<dbReference type="OrthoDB" id="21513at2759"/>
<comment type="caution">
    <text evidence="2">The sequence shown here is derived from an EMBL/GenBank/DDBJ whole genome shotgun (WGS) entry which is preliminary data.</text>
</comment>
<dbReference type="InterPro" id="IPR051870">
    <property type="entry name" value="Elongin-A_domain"/>
</dbReference>
<evidence type="ECO:0000256" key="1">
    <source>
        <dbReference type="SAM" id="MobiDB-lite"/>
    </source>
</evidence>
<dbReference type="STRING" id="5288.A0A5C5FT07"/>
<dbReference type="Gene3D" id="6.10.250.3180">
    <property type="match status" value="1"/>
</dbReference>
<dbReference type="AlphaFoldDB" id="A0A5C5FT07"/>
<dbReference type="EMBL" id="SOZI01000081">
    <property type="protein sequence ID" value="TNY19920.1"/>
    <property type="molecule type" value="Genomic_DNA"/>
</dbReference>
<name>A0A5C5FT07_9BASI</name>
<reference evidence="2 3" key="1">
    <citation type="submission" date="2019-03" db="EMBL/GenBank/DDBJ databases">
        <title>Rhodosporidium diobovatum UCD-FST 08-225 genome sequencing, assembly, and annotation.</title>
        <authorList>
            <person name="Fakankun I.U."/>
            <person name="Fristensky B."/>
            <person name="Levin D.B."/>
        </authorList>
    </citation>
    <scope>NUCLEOTIDE SEQUENCE [LARGE SCALE GENOMIC DNA]</scope>
    <source>
        <strain evidence="2 3">UCD-FST 08-225</strain>
    </source>
</reference>
<sequence length="274" mass="30268">MDRPHPLLDRLEAGTHSPPPLKSMCLQLLRHAWPAVADVGDAPYELLKHLLPLSTAPQLAQLEDASPQIAPYTNHIWRALAINEFIEVRKVIEDGQLSPEDEPESWRDQYEREEARREAKMEGLLSRMRGQLKEYKEGRKTIERVDAVLLARGRKTPAHSRPKTLMEKARSNTKAITSIYAPGRRKAASTARPAPSSASARAAFPSYRPRDATGSGSPPPPRPPPSSHPSQHTQQQPRPRPKPVIKTVTRVVSVPRARPAATPGSTSTPSSPPP</sequence>
<dbReference type="Pfam" id="PF06881">
    <property type="entry name" value="Elongin_A"/>
    <property type="match status" value="1"/>
</dbReference>
<dbReference type="PANTHER" id="PTHR15141:SF76">
    <property type="entry name" value="TRANSCRIPTION ELONGATION FACTOR B POLYPEPTIDE 3"/>
    <property type="match status" value="1"/>
</dbReference>
<dbReference type="InterPro" id="IPR010684">
    <property type="entry name" value="RNA_pol_II_trans_fac_SIII_A"/>
</dbReference>
<evidence type="ECO:0000313" key="3">
    <source>
        <dbReference type="Proteomes" id="UP000311382"/>
    </source>
</evidence>
<feature type="compositionally biased region" description="Low complexity" evidence="1">
    <location>
        <begin position="228"/>
        <end position="237"/>
    </location>
</feature>
<feature type="non-terminal residue" evidence="2">
    <location>
        <position position="274"/>
    </location>
</feature>
<evidence type="ECO:0008006" key="4">
    <source>
        <dbReference type="Google" id="ProtNLM"/>
    </source>
</evidence>
<proteinExistence type="predicted"/>
<feature type="compositionally biased region" description="Low complexity" evidence="1">
    <location>
        <begin position="257"/>
        <end position="274"/>
    </location>
</feature>
<accession>A0A5C5FT07</accession>
<feature type="compositionally biased region" description="Basic residues" evidence="1">
    <location>
        <begin position="153"/>
        <end position="162"/>
    </location>
</feature>
<dbReference type="PANTHER" id="PTHR15141">
    <property type="entry name" value="TRANSCRIPTION ELONGATION FACTOR B POLYPEPTIDE 3"/>
    <property type="match status" value="1"/>
</dbReference>
<dbReference type="Proteomes" id="UP000311382">
    <property type="component" value="Unassembled WGS sequence"/>
</dbReference>
<feature type="compositionally biased region" description="Pro residues" evidence="1">
    <location>
        <begin position="217"/>
        <end position="227"/>
    </location>
</feature>
<feature type="region of interest" description="Disordered" evidence="1">
    <location>
        <begin position="153"/>
        <end position="274"/>
    </location>
</feature>
<feature type="compositionally biased region" description="Low complexity" evidence="1">
    <location>
        <begin position="188"/>
        <end position="207"/>
    </location>
</feature>
<keyword evidence="3" id="KW-1185">Reference proteome</keyword>
<dbReference type="GO" id="GO:0006368">
    <property type="term" value="P:transcription elongation by RNA polymerase II"/>
    <property type="evidence" value="ECO:0007669"/>
    <property type="project" value="InterPro"/>
</dbReference>
<organism evidence="2 3">
    <name type="scientific">Rhodotorula diobovata</name>
    <dbReference type="NCBI Taxonomy" id="5288"/>
    <lineage>
        <taxon>Eukaryota</taxon>
        <taxon>Fungi</taxon>
        <taxon>Dikarya</taxon>
        <taxon>Basidiomycota</taxon>
        <taxon>Pucciniomycotina</taxon>
        <taxon>Microbotryomycetes</taxon>
        <taxon>Sporidiobolales</taxon>
        <taxon>Sporidiobolaceae</taxon>
        <taxon>Rhodotorula</taxon>
    </lineage>
</organism>
<evidence type="ECO:0000313" key="2">
    <source>
        <dbReference type="EMBL" id="TNY19920.1"/>
    </source>
</evidence>
<dbReference type="GO" id="GO:0070449">
    <property type="term" value="C:elongin complex"/>
    <property type="evidence" value="ECO:0007669"/>
    <property type="project" value="InterPro"/>
</dbReference>
<protein>
    <recommendedName>
        <fullName evidence="4">RNA polymerase II transcription factor SIII subunit A-domain-containing protein</fullName>
    </recommendedName>
</protein>
<gene>
    <name evidence="2" type="ORF">DMC30DRAFT_339544</name>
</gene>